<sequence>MIGCGDAEILERMSAIMRHRGPDAHDQVWFEQHHCGLAHNRLSIIDLSSAGAQPMRSDDGRHWIVFNGEIYNYRELRAELEAKGCVFRSSSDTEVLLHALIQWGEKCVERLNGMFAFAWLDTTTGRLVMARDHLGIKPLYYAEVSGGLVFASEVKALLQVPLVRAQRDDDAMRNPTRFLISPETGFRNIRKLPPAHIMVWERGKLAQYSYWSITPSETLTDEEEALEKIGDLVERAVEMQMISDRPIGAFLSGGLDSSLICALMRKHTSATIDAFTIRFASQDQKFEQTSEDVIYARRVAKEFGFRLHELEIQPDIVKLLPLMVWHMDEPLSDPAAINTYLISKQARDMGIIVLLNGVGGDEIFGGYKKHLACLHAEKFGRWCPSWLQGAVNGVVSQLPVASSSRGFATVRMAKRFLGYATLPAAERYLASDLSLNARKFAELFNGADYRQTNFWEKQHALMEGNGSSYLTRMCLNDTRVFLPEHNLTYSDKASMAASIETRPPLVDKDVAAAMFQAAPHLRIKGGIQKHLLKVIGEKHLPRDVVHRPKASFNSPLRSWMRGPLSPLVDELLSESQVKSRGLMDAKTVRRWVEEDRAGREDHSMWLWTLLTWEIWHRTFLDRTPDGPISLA</sequence>
<keyword evidence="11" id="KW-1185">Reference proteome</keyword>
<dbReference type="InterPro" id="IPR014729">
    <property type="entry name" value="Rossmann-like_a/b/a_fold"/>
</dbReference>
<dbReference type="GO" id="GO:0006529">
    <property type="term" value="P:asparagine biosynthetic process"/>
    <property type="evidence" value="ECO:0007669"/>
    <property type="project" value="InterPro"/>
</dbReference>
<comment type="caution">
    <text evidence="10">The sequence shown here is derived from an EMBL/GenBank/DDBJ whole genome shotgun (WGS) entry which is preliminary data.</text>
</comment>
<organism evidence="10 11">
    <name type="scientific">Roseimicrobium gellanilyticum</name>
    <dbReference type="NCBI Taxonomy" id="748857"/>
    <lineage>
        <taxon>Bacteria</taxon>
        <taxon>Pseudomonadati</taxon>
        <taxon>Verrucomicrobiota</taxon>
        <taxon>Verrucomicrobiia</taxon>
        <taxon>Verrucomicrobiales</taxon>
        <taxon>Verrucomicrobiaceae</taxon>
        <taxon>Roseimicrobium</taxon>
    </lineage>
</organism>
<dbReference type="GO" id="GO:0004066">
    <property type="term" value="F:asparagine synthase (glutamine-hydrolyzing) activity"/>
    <property type="evidence" value="ECO:0007669"/>
    <property type="project" value="UniProtKB-EC"/>
</dbReference>
<dbReference type="PANTHER" id="PTHR43284">
    <property type="entry name" value="ASPARAGINE SYNTHETASE (GLUTAMINE-HYDROLYZING)"/>
    <property type="match status" value="1"/>
</dbReference>
<dbReference type="EMBL" id="QNRR01000017">
    <property type="protein sequence ID" value="RBP36360.1"/>
    <property type="molecule type" value="Genomic_DNA"/>
</dbReference>
<name>A0A366H5A3_9BACT</name>
<comment type="similarity">
    <text evidence="2">Belongs to the asparagine synthetase family.</text>
</comment>
<keyword evidence="6" id="KW-0315">Glutamine amidotransferase</keyword>
<comment type="catalytic activity">
    <reaction evidence="7">
        <text>L-aspartate + L-glutamine + ATP + H2O = L-asparagine + L-glutamate + AMP + diphosphate + H(+)</text>
        <dbReference type="Rhea" id="RHEA:12228"/>
        <dbReference type="ChEBI" id="CHEBI:15377"/>
        <dbReference type="ChEBI" id="CHEBI:15378"/>
        <dbReference type="ChEBI" id="CHEBI:29985"/>
        <dbReference type="ChEBI" id="CHEBI:29991"/>
        <dbReference type="ChEBI" id="CHEBI:30616"/>
        <dbReference type="ChEBI" id="CHEBI:33019"/>
        <dbReference type="ChEBI" id="CHEBI:58048"/>
        <dbReference type="ChEBI" id="CHEBI:58359"/>
        <dbReference type="ChEBI" id="CHEBI:456215"/>
        <dbReference type="EC" id="6.3.5.4"/>
    </reaction>
</comment>
<evidence type="ECO:0000256" key="3">
    <source>
        <dbReference type="ARBA" id="ARBA00012737"/>
    </source>
</evidence>
<reference evidence="10 11" key="1">
    <citation type="submission" date="2018-06" db="EMBL/GenBank/DDBJ databases">
        <title>Genomic Encyclopedia of Type Strains, Phase IV (KMG-IV): sequencing the most valuable type-strain genomes for metagenomic binning, comparative biology and taxonomic classification.</title>
        <authorList>
            <person name="Goeker M."/>
        </authorList>
    </citation>
    <scope>NUCLEOTIDE SEQUENCE [LARGE SCALE GENOMIC DNA]</scope>
    <source>
        <strain evidence="10 11">DSM 25532</strain>
    </source>
</reference>
<dbReference type="GO" id="GO:0005829">
    <property type="term" value="C:cytosol"/>
    <property type="evidence" value="ECO:0007669"/>
    <property type="project" value="TreeGrafter"/>
</dbReference>
<dbReference type="InterPro" id="IPR006426">
    <property type="entry name" value="Asn_synth_AEB"/>
</dbReference>
<gene>
    <name evidence="10" type="ORF">DES53_11771</name>
</gene>
<dbReference type="NCBIfam" id="TIGR01536">
    <property type="entry name" value="asn_synth_AEB"/>
    <property type="match status" value="1"/>
</dbReference>
<dbReference type="InterPro" id="IPR029055">
    <property type="entry name" value="Ntn_hydrolases_N"/>
</dbReference>
<evidence type="ECO:0000256" key="7">
    <source>
        <dbReference type="ARBA" id="ARBA00048741"/>
    </source>
</evidence>
<dbReference type="Proteomes" id="UP000253426">
    <property type="component" value="Unassembled WGS sequence"/>
</dbReference>
<dbReference type="GO" id="GO:0005524">
    <property type="term" value="F:ATP binding"/>
    <property type="evidence" value="ECO:0007669"/>
    <property type="project" value="UniProtKB-KW"/>
</dbReference>
<evidence type="ECO:0000256" key="4">
    <source>
        <dbReference type="ARBA" id="ARBA00022741"/>
    </source>
</evidence>
<evidence type="ECO:0000313" key="11">
    <source>
        <dbReference type="Proteomes" id="UP000253426"/>
    </source>
</evidence>
<dbReference type="Pfam" id="PF13537">
    <property type="entry name" value="GATase_7"/>
    <property type="match status" value="1"/>
</dbReference>
<dbReference type="Gene3D" id="3.60.20.10">
    <property type="entry name" value="Glutamine Phosphoribosylpyrophosphate, subunit 1, domain 1"/>
    <property type="match status" value="1"/>
</dbReference>
<evidence type="ECO:0000313" key="10">
    <source>
        <dbReference type="EMBL" id="RBP36360.1"/>
    </source>
</evidence>
<evidence type="ECO:0000259" key="9">
    <source>
        <dbReference type="PROSITE" id="PS51278"/>
    </source>
</evidence>
<dbReference type="CDD" id="cd00712">
    <property type="entry name" value="AsnB"/>
    <property type="match status" value="1"/>
</dbReference>
<keyword evidence="4 8" id="KW-0547">Nucleotide-binding</keyword>
<dbReference type="CDD" id="cd01991">
    <property type="entry name" value="Asn_synthase_B_C"/>
    <property type="match status" value="1"/>
</dbReference>
<dbReference type="InterPro" id="IPR001962">
    <property type="entry name" value="Asn_synthase"/>
</dbReference>
<protein>
    <recommendedName>
        <fullName evidence="3">asparagine synthase (glutamine-hydrolyzing)</fullName>
        <ecNumber evidence="3">6.3.5.4</ecNumber>
    </recommendedName>
</protein>
<evidence type="ECO:0000256" key="2">
    <source>
        <dbReference type="ARBA" id="ARBA00005752"/>
    </source>
</evidence>
<dbReference type="InterPro" id="IPR051786">
    <property type="entry name" value="ASN_synthetase/amidase"/>
</dbReference>
<dbReference type="SUPFAM" id="SSF52402">
    <property type="entry name" value="Adenine nucleotide alpha hydrolases-like"/>
    <property type="match status" value="1"/>
</dbReference>
<dbReference type="InterPro" id="IPR033738">
    <property type="entry name" value="AsnB_N"/>
</dbReference>
<dbReference type="SUPFAM" id="SSF56235">
    <property type="entry name" value="N-terminal nucleophile aminohydrolases (Ntn hydrolases)"/>
    <property type="match status" value="1"/>
</dbReference>
<evidence type="ECO:0000256" key="5">
    <source>
        <dbReference type="ARBA" id="ARBA00022840"/>
    </source>
</evidence>
<feature type="domain" description="Glutamine amidotransferase type-2" evidence="9">
    <location>
        <begin position="4"/>
        <end position="203"/>
    </location>
</feature>
<evidence type="ECO:0000256" key="8">
    <source>
        <dbReference type="PIRSR" id="PIRSR001589-2"/>
    </source>
</evidence>
<dbReference type="PROSITE" id="PS51278">
    <property type="entry name" value="GATASE_TYPE_2"/>
    <property type="match status" value="1"/>
</dbReference>
<dbReference type="Gene3D" id="3.40.50.620">
    <property type="entry name" value="HUPs"/>
    <property type="match status" value="1"/>
</dbReference>
<accession>A0A366H5A3</accession>
<keyword evidence="5 8" id="KW-0067">ATP-binding</keyword>
<dbReference type="PIRSF" id="PIRSF001589">
    <property type="entry name" value="Asn_synthetase_glu-h"/>
    <property type="match status" value="1"/>
</dbReference>
<feature type="binding site" evidence="8">
    <location>
        <position position="92"/>
    </location>
    <ligand>
        <name>L-glutamine</name>
        <dbReference type="ChEBI" id="CHEBI:58359"/>
    </ligand>
</feature>
<dbReference type="Pfam" id="PF00733">
    <property type="entry name" value="Asn_synthase"/>
    <property type="match status" value="1"/>
</dbReference>
<evidence type="ECO:0000256" key="1">
    <source>
        <dbReference type="ARBA" id="ARBA00005187"/>
    </source>
</evidence>
<dbReference type="PANTHER" id="PTHR43284:SF1">
    <property type="entry name" value="ASPARAGINE SYNTHETASE"/>
    <property type="match status" value="1"/>
</dbReference>
<dbReference type="AlphaFoldDB" id="A0A366H5A3"/>
<comment type="pathway">
    <text evidence="1">Amino-acid biosynthesis; L-asparagine biosynthesis; L-asparagine from L-aspartate (L-Gln route): step 1/1.</text>
</comment>
<proteinExistence type="inferred from homology"/>
<dbReference type="InterPro" id="IPR017932">
    <property type="entry name" value="GATase_2_dom"/>
</dbReference>
<dbReference type="EC" id="6.3.5.4" evidence="3"/>
<evidence type="ECO:0000256" key="6">
    <source>
        <dbReference type="ARBA" id="ARBA00022962"/>
    </source>
</evidence>